<gene>
    <name evidence="2" type="ORF">BCV69DRAFT_281696</name>
</gene>
<protein>
    <submittedName>
        <fullName evidence="2">Uncharacterized protein</fullName>
    </submittedName>
</protein>
<organism evidence="2 3">
    <name type="scientific">Pseudomicrostroma glucosiphilum</name>
    <dbReference type="NCBI Taxonomy" id="1684307"/>
    <lineage>
        <taxon>Eukaryota</taxon>
        <taxon>Fungi</taxon>
        <taxon>Dikarya</taxon>
        <taxon>Basidiomycota</taxon>
        <taxon>Ustilaginomycotina</taxon>
        <taxon>Exobasidiomycetes</taxon>
        <taxon>Microstromatales</taxon>
        <taxon>Microstromatales incertae sedis</taxon>
        <taxon>Pseudomicrostroma</taxon>
    </lineage>
</organism>
<reference evidence="2 3" key="1">
    <citation type="journal article" date="2018" name="Mol. Biol. Evol.">
        <title>Broad Genomic Sampling Reveals a Smut Pathogenic Ancestry of the Fungal Clade Ustilaginomycotina.</title>
        <authorList>
            <person name="Kijpornyongpan T."/>
            <person name="Mondo S.J."/>
            <person name="Barry K."/>
            <person name="Sandor L."/>
            <person name="Lee J."/>
            <person name="Lipzen A."/>
            <person name="Pangilinan J."/>
            <person name="LaButti K."/>
            <person name="Hainaut M."/>
            <person name="Henrissat B."/>
            <person name="Grigoriev I.V."/>
            <person name="Spatafora J.W."/>
            <person name="Aime M.C."/>
        </authorList>
    </citation>
    <scope>NUCLEOTIDE SEQUENCE [LARGE SCALE GENOMIC DNA]</scope>
    <source>
        <strain evidence="2 3">MCA 4718</strain>
    </source>
</reference>
<feature type="region of interest" description="Disordered" evidence="1">
    <location>
        <begin position="35"/>
        <end position="58"/>
    </location>
</feature>
<dbReference type="Proteomes" id="UP000245942">
    <property type="component" value="Unassembled WGS sequence"/>
</dbReference>
<keyword evidence="3" id="KW-1185">Reference proteome</keyword>
<accession>A0A316U929</accession>
<dbReference type="AlphaFoldDB" id="A0A316U929"/>
<evidence type="ECO:0000256" key="1">
    <source>
        <dbReference type="SAM" id="MobiDB-lite"/>
    </source>
</evidence>
<dbReference type="RefSeq" id="XP_025348927.1">
    <property type="nucleotide sequence ID" value="XM_025492070.1"/>
</dbReference>
<sequence length="101" mass="10267">MDPPLDPPLRMTFLHPGKALSVAEAQGNITTFLSSRSALSSSSSSSSASTSAAAMGTDGASAVVTGVGAEGGSSIHAPLLRLSNALKEEAERQIREERAGR</sequence>
<dbReference type="GeneID" id="37013804"/>
<proteinExistence type="predicted"/>
<name>A0A316U929_9BASI</name>
<dbReference type="EMBL" id="KZ819324">
    <property type="protein sequence ID" value="PWN21767.1"/>
    <property type="molecule type" value="Genomic_DNA"/>
</dbReference>
<evidence type="ECO:0000313" key="2">
    <source>
        <dbReference type="EMBL" id="PWN21767.1"/>
    </source>
</evidence>
<evidence type="ECO:0000313" key="3">
    <source>
        <dbReference type="Proteomes" id="UP000245942"/>
    </source>
</evidence>